<proteinExistence type="predicted"/>
<feature type="non-terminal residue" evidence="2">
    <location>
        <position position="1"/>
    </location>
</feature>
<dbReference type="Proteomes" id="UP000283509">
    <property type="component" value="Unassembled WGS sequence"/>
</dbReference>
<gene>
    <name evidence="2" type="ORF">C7M84_009901</name>
</gene>
<evidence type="ECO:0000313" key="3">
    <source>
        <dbReference type="Proteomes" id="UP000283509"/>
    </source>
</evidence>
<accession>A0A423T5U7</accession>
<protein>
    <submittedName>
        <fullName evidence="2">Uncharacterized protein</fullName>
    </submittedName>
</protein>
<dbReference type="AlphaFoldDB" id="A0A423T5U7"/>
<evidence type="ECO:0000256" key="1">
    <source>
        <dbReference type="SAM" id="MobiDB-lite"/>
    </source>
</evidence>
<organism evidence="2 3">
    <name type="scientific">Penaeus vannamei</name>
    <name type="common">Whiteleg shrimp</name>
    <name type="synonym">Litopenaeus vannamei</name>
    <dbReference type="NCBI Taxonomy" id="6689"/>
    <lineage>
        <taxon>Eukaryota</taxon>
        <taxon>Metazoa</taxon>
        <taxon>Ecdysozoa</taxon>
        <taxon>Arthropoda</taxon>
        <taxon>Crustacea</taxon>
        <taxon>Multicrustacea</taxon>
        <taxon>Malacostraca</taxon>
        <taxon>Eumalacostraca</taxon>
        <taxon>Eucarida</taxon>
        <taxon>Decapoda</taxon>
        <taxon>Dendrobranchiata</taxon>
        <taxon>Penaeoidea</taxon>
        <taxon>Penaeidae</taxon>
        <taxon>Penaeus</taxon>
    </lineage>
</organism>
<evidence type="ECO:0000313" key="2">
    <source>
        <dbReference type="EMBL" id="ROT71765.1"/>
    </source>
</evidence>
<name>A0A423T5U7_PENVA</name>
<dbReference type="STRING" id="6689.A0A423T5U7"/>
<dbReference type="EMBL" id="QCYY01002252">
    <property type="protein sequence ID" value="ROT71765.1"/>
    <property type="molecule type" value="Genomic_DNA"/>
</dbReference>
<sequence>PLPSLNLSYLPNLSSSSLRSISVFHPPAFPATFPLPPPPDLAVPSPLSTQLLGRFHLHLQLFPTSSAPCLHLPSRLPTHTPLPTPSSHSPFPHPWLPSSPLPPSQSLNLPLNSPSTPLRPLAHTTLPLSILPPTFPSLSPPQPPPFSSGLLPTFTTLPTPSPLAFPSPSPPPIFPLAFPPPPPILHPLTTLPTPPSLSPSPPPPPFLLPCLTTLPPPPSLSPSPPPPHSFSLPLPLSLTYPPPASPPPPSPRSLPPPNIFLSHSVCTSRPAMERLVPRDAPACLGDERITFRGSWQPPGRTLVATQGGYGDAGVQLLEGYSLCCVCVCSWLMPVSMKAATTRQPEATGERRSWGAGDRSGAVCVIVLGGSGGGGGRHPEIAGLAVGIHGR</sequence>
<feature type="compositionally biased region" description="Pro residues" evidence="1">
    <location>
        <begin position="192"/>
        <end position="207"/>
    </location>
</feature>
<reference evidence="2 3" key="1">
    <citation type="submission" date="2018-04" db="EMBL/GenBank/DDBJ databases">
        <authorList>
            <person name="Zhang X."/>
            <person name="Yuan J."/>
            <person name="Li F."/>
            <person name="Xiang J."/>
        </authorList>
    </citation>
    <scope>NUCLEOTIDE SEQUENCE [LARGE SCALE GENOMIC DNA]</scope>
    <source>
        <tissue evidence="2">Muscle</tissue>
    </source>
</reference>
<comment type="caution">
    <text evidence="2">The sequence shown here is derived from an EMBL/GenBank/DDBJ whole genome shotgun (WGS) entry which is preliminary data.</text>
</comment>
<feature type="region of interest" description="Disordered" evidence="1">
    <location>
        <begin position="187"/>
        <end position="210"/>
    </location>
</feature>
<keyword evidence="3" id="KW-1185">Reference proteome</keyword>
<reference evidence="2 3" key="2">
    <citation type="submission" date="2019-01" db="EMBL/GenBank/DDBJ databases">
        <title>The decoding of complex shrimp genome reveals the adaptation for benthos swimmer, frequently molting mechanism and breeding impact on genome.</title>
        <authorList>
            <person name="Sun Y."/>
            <person name="Gao Y."/>
            <person name="Yu Y."/>
        </authorList>
    </citation>
    <scope>NUCLEOTIDE SEQUENCE [LARGE SCALE GENOMIC DNA]</scope>
    <source>
        <tissue evidence="2">Muscle</tissue>
    </source>
</reference>